<evidence type="ECO:0000259" key="7">
    <source>
        <dbReference type="PROSITE" id="PS50112"/>
    </source>
</evidence>
<evidence type="ECO:0000256" key="1">
    <source>
        <dbReference type="ARBA" id="ARBA00000085"/>
    </source>
</evidence>
<dbReference type="SMART" id="SM00448">
    <property type="entry name" value="REC"/>
    <property type="match status" value="1"/>
</dbReference>
<dbReference type="SUPFAM" id="SSF55785">
    <property type="entry name" value="PYP-like sensor domain (PAS domain)"/>
    <property type="match status" value="2"/>
</dbReference>
<dbReference type="Pfam" id="PF13426">
    <property type="entry name" value="PAS_9"/>
    <property type="match status" value="2"/>
</dbReference>
<dbReference type="CDD" id="cd00156">
    <property type="entry name" value="REC"/>
    <property type="match status" value="1"/>
</dbReference>
<dbReference type="Pfam" id="PF00072">
    <property type="entry name" value="Response_reg"/>
    <property type="match status" value="1"/>
</dbReference>
<dbReference type="SMART" id="SM00387">
    <property type="entry name" value="HATPase_c"/>
    <property type="match status" value="1"/>
</dbReference>
<proteinExistence type="predicted"/>
<dbReference type="PANTHER" id="PTHR43065">
    <property type="entry name" value="SENSOR HISTIDINE KINASE"/>
    <property type="match status" value="1"/>
</dbReference>
<dbReference type="SMART" id="SM00091">
    <property type="entry name" value="PAS"/>
    <property type="match status" value="3"/>
</dbReference>
<accession>A0A1I4UBM6</accession>
<dbReference type="InterPro" id="IPR004358">
    <property type="entry name" value="Sig_transdc_His_kin-like_C"/>
</dbReference>
<dbReference type="CDD" id="cd00130">
    <property type="entry name" value="PAS"/>
    <property type="match status" value="1"/>
</dbReference>
<dbReference type="Gene3D" id="3.30.450.20">
    <property type="entry name" value="PAS domain"/>
    <property type="match status" value="2"/>
</dbReference>
<dbReference type="AlphaFoldDB" id="A0A1I4UBM6"/>
<evidence type="ECO:0000259" key="6">
    <source>
        <dbReference type="PROSITE" id="PS50110"/>
    </source>
</evidence>
<dbReference type="Gene3D" id="3.40.50.2300">
    <property type="match status" value="1"/>
</dbReference>
<feature type="domain" description="PAS" evidence="7">
    <location>
        <begin position="274"/>
        <end position="330"/>
    </location>
</feature>
<dbReference type="Proteomes" id="UP000199611">
    <property type="component" value="Unassembled WGS sequence"/>
</dbReference>
<dbReference type="OrthoDB" id="9758831at2"/>
<keyword evidence="9" id="KW-1185">Reference proteome</keyword>
<dbReference type="NCBIfam" id="TIGR00229">
    <property type="entry name" value="sensory_box"/>
    <property type="match status" value="1"/>
</dbReference>
<feature type="domain" description="Response regulatory" evidence="6">
    <location>
        <begin position="666"/>
        <end position="782"/>
    </location>
</feature>
<dbReference type="InterPro" id="IPR000014">
    <property type="entry name" value="PAS"/>
</dbReference>
<dbReference type="Pfam" id="PF00512">
    <property type="entry name" value="HisKA"/>
    <property type="match status" value="1"/>
</dbReference>
<comment type="catalytic activity">
    <reaction evidence="1">
        <text>ATP + protein L-histidine = ADP + protein N-phospho-L-histidine.</text>
        <dbReference type="EC" id="2.7.13.3"/>
    </reaction>
</comment>
<dbReference type="InterPro" id="IPR036890">
    <property type="entry name" value="HATPase_C_sf"/>
</dbReference>
<dbReference type="InterPro" id="IPR005467">
    <property type="entry name" value="His_kinase_dom"/>
</dbReference>
<dbReference type="Pfam" id="PF02518">
    <property type="entry name" value="HATPase_c"/>
    <property type="match status" value="1"/>
</dbReference>
<dbReference type="GO" id="GO:0000155">
    <property type="term" value="F:phosphorelay sensor kinase activity"/>
    <property type="evidence" value="ECO:0007669"/>
    <property type="project" value="InterPro"/>
</dbReference>
<dbReference type="PANTHER" id="PTHR43065:SF42">
    <property type="entry name" value="TWO-COMPONENT SENSOR PPRA"/>
    <property type="match status" value="1"/>
</dbReference>
<dbReference type="SMART" id="SM00388">
    <property type="entry name" value="HisKA"/>
    <property type="match status" value="1"/>
</dbReference>
<organism evidence="8 9">
    <name type="scientific">Thermodesulforhabdus norvegica</name>
    <dbReference type="NCBI Taxonomy" id="39841"/>
    <lineage>
        <taxon>Bacteria</taxon>
        <taxon>Pseudomonadati</taxon>
        <taxon>Thermodesulfobacteriota</taxon>
        <taxon>Syntrophobacteria</taxon>
        <taxon>Syntrophobacterales</taxon>
        <taxon>Thermodesulforhabdaceae</taxon>
        <taxon>Thermodesulforhabdus</taxon>
    </lineage>
</organism>
<dbReference type="PROSITE" id="PS50109">
    <property type="entry name" value="HIS_KIN"/>
    <property type="match status" value="1"/>
</dbReference>
<feature type="domain" description="Histidine kinase" evidence="5">
    <location>
        <begin position="420"/>
        <end position="641"/>
    </location>
</feature>
<protein>
    <recommendedName>
        <fullName evidence="2">histidine kinase</fullName>
        <ecNumber evidence="2">2.7.13.3</ecNumber>
    </recommendedName>
</protein>
<dbReference type="PRINTS" id="PR00344">
    <property type="entry name" value="BCTRLSENSOR"/>
</dbReference>
<name>A0A1I4UBM6_9BACT</name>
<feature type="modified residue" description="4-aspartylphosphate" evidence="4">
    <location>
        <position position="717"/>
    </location>
</feature>
<dbReference type="EC" id="2.7.13.3" evidence="2"/>
<keyword evidence="3 4" id="KW-0597">Phosphoprotein</keyword>
<dbReference type="STRING" id="39841.SAMN05660836_01753"/>
<evidence type="ECO:0000313" key="9">
    <source>
        <dbReference type="Proteomes" id="UP000199611"/>
    </source>
</evidence>
<dbReference type="InterPro" id="IPR036097">
    <property type="entry name" value="HisK_dim/P_sf"/>
</dbReference>
<evidence type="ECO:0000313" key="8">
    <source>
        <dbReference type="EMBL" id="SFM86103.1"/>
    </source>
</evidence>
<dbReference type="InterPro" id="IPR001789">
    <property type="entry name" value="Sig_transdc_resp-reg_receiver"/>
</dbReference>
<dbReference type="Gene3D" id="1.10.287.130">
    <property type="match status" value="1"/>
</dbReference>
<dbReference type="EMBL" id="FOUU01000005">
    <property type="protein sequence ID" value="SFM86103.1"/>
    <property type="molecule type" value="Genomic_DNA"/>
</dbReference>
<dbReference type="InterPro" id="IPR035965">
    <property type="entry name" value="PAS-like_dom_sf"/>
</dbReference>
<dbReference type="CDD" id="cd00082">
    <property type="entry name" value="HisKA"/>
    <property type="match status" value="1"/>
</dbReference>
<dbReference type="PROSITE" id="PS50112">
    <property type="entry name" value="PAS"/>
    <property type="match status" value="1"/>
</dbReference>
<dbReference type="Gene3D" id="3.30.565.10">
    <property type="entry name" value="Histidine kinase-like ATPase, C-terminal domain"/>
    <property type="match status" value="1"/>
</dbReference>
<sequence length="783" mass="87696">MARGRGSFSRDVQGLYREVAESIDDVFILTDEQGGIIEVLGRPEGIFGRSLDDIRMVGNIGLLLGKNPSVEVRECWSNDAEHEVTDMSGAKRTVVVSAKRVSFGNGMILYRFRDRTRERLLEDKLSTALAQLSIYMRAPVVITLVDRDGRLISINSFGADRAGKTLQQLIGAKPGEYLRCPHHLTAPDGCGSGEACRNCVLRRLIRDTFESKKGVKNYEVRFCCVAEEGASENFFLISTAYMKDNGGEGVLLCLVDITDYVKKKSAFLEALRESEHRYRQLFNNPFTGIALYRPVDNGGDFVFVDFNETAEKLTGKSRSEVLGRRVTELFPGIADMGLLGVFRKVHETGEARYFPPSLYIHPTGERRWYENYVYKLTSGEIVALFVDCTPQKLMEEEKEKLTAQLYQAEKMESIGRFAGSIAHDFNNMLNVILGYGEMILHGLGKSDPLREMAQKLVDAAKRSAGLTEKLMTFSRKRPVERQVIDINDLILGMEDMLRRLIGEQIELELNLSPSPALVCADPNQMEQVVMNLAVNACDAMPQGGKLLIETAQVVLDEEYAQKHYGTRPGSYVMLAVTDTGCGMSREMLDRIFEPFFTTKEKGTGLGLSTVYGIVKGSGGNIWVYSEPGRGTTFKIYLPQAEKADRPKLLRAECRSTEFCKDVSGKHILVVEDEDLLRKFLEEVLNRIGCKVTVAADPKEAISLVEEKGLRPDLLLTDLIMPRMNGKELAYYLKSIQPNLKVIYMSGYTDNSVSNYGMAEFDEGFLQKPFTVEELALKIREAFV</sequence>
<reference evidence="8 9" key="1">
    <citation type="submission" date="2016-10" db="EMBL/GenBank/DDBJ databases">
        <authorList>
            <person name="de Groot N.N."/>
        </authorList>
    </citation>
    <scope>NUCLEOTIDE SEQUENCE [LARGE SCALE GENOMIC DNA]</scope>
    <source>
        <strain evidence="8 9">DSM 9990</strain>
    </source>
</reference>
<evidence type="ECO:0000256" key="4">
    <source>
        <dbReference type="PROSITE-ProRule" id="PRU00169"/>
    </source>
</evidence>
<evidence type="ECO:0000256" key="2">
    <source>
        <dbReference type="ARBA" id="ARBA00012438"/>
    </source>
</evidence>
<evidence type="ECO:0000259" key="5">
    <source>
        <dbReference type="PROSITE" id="PS50109"/>
    </source>
</evidence>
<gene>
    <name evidence="8" type="ORF">SAMN05660836_01753</name>
</gene>
<evidence type="ECO:0000256" key="3">
    <source>
        <dbReference type="ARBA" id="ARBA00022553"/>
    </source>
</evidence>
<dbReference type="RefSeq" id="WP_093395074.1">
    <property type="nucleotide sequence ID" value="NZ_FOUU01000005.1"/>
</dbReference>
<dbReference type="SUPFAM" id="SSF52172">
    <property type="entry name" value="CheY-like"/>
    <property type="match status" value="1"/>
</dbReference>
<dbReference type="PROSITE" id="PS50110">
    <property type="entry name" value="RESPONSE_REGULATORY"/>
    <property type="match status" value="1"/>
</dbReference>
<dbReference type="SUPFAM" id="SSF55874">
    <property type="entry name" value="ATPase domain of HSP90 chaperone/DNA topoisomerase II/histidine kinase"/>
    <property type="match status" value="1"/>
</dbReference>
<dbReference type="InterPro" id="IPR003661">
    <property type="entry name" value="HisK_dim/P_dom"/>
</dbReference>
<dbReference type="InterPro" id="IPR011006">
    <property type="entry name" value="CheY-like_superfamily"/>
</dbReference>
<dbReference type="SUPFAM" id="SSF47384">
    <property type="entry name" value="Homodimeric domain of signal transducing histidine kinase"/>
    <property type="match status" value="1"/>
</dbReference>
<dbReference type="InterPro" id="IPR003594">
    <property type="entry name" value="HATPase_dom"/>
</dbReference>